<dbReference type="PANTHER" id="PTHR10788:SF106">
    <property type="entry name" value="BCDNA.GH08860"/>
    <property type="match status" value="1"/>
</dbReference>
<dbReference type="EC" id="2.4.1.15" evidence="2"/>
<dbReference type="GO" id="GO:0003825">
    <property type="term" value="F:alpha,alpha-trehalose-phosphate synthase (UDP-forming) activity"/>
    <property type="evidence" value="ECO:0007669"/>
    <property type="project" value="UniProtKB-EC"/>
</dbReference>
<evidence type="ECO:0000313" key="2">
    <source>
        <dbReference type="EMBL" id="MDW5593296.1"/>
    </source>
</evidence>
<gene>
    <name evidence="2" type="ORF">R7226_03040</name>
</gene>
<evidence type="ECO:0000256" key="1">
    <source>
        <dbReference type="ARBA" id="ARBA00008799"/>
    </source>
</evidence>
<keyword evidence="2" id="KW-0808">Transferase</keyword>
<protein>
    <submittedName>
        <fullName evidence="2">Trehalose-6-phosphate synthase</fullName>
        <ecNumber evidence="2">2.4.1.15</ecNumber>
    </submittedName>
</protein>
<dbReference type="EMBL" id="JAWSTH010000004">
    <property type="protein sequence ID" value="MDW5593296.1"/>
    <property type="molecule type" value="Genomic_DNA"/>
</dbReference>
<reference evidence="2 3" key="2">
    <citation type="submission" date="2023-10" db="EMBL/GenBank/DDBJ databases">
        <authorList>
            <person name="Han X.F."/>
        </authorList>
    </citation>
    <scope>NUCLEOTIDE SEQUENCE [LARGE SCALE GENOMIC DNA]</scope>
    <source>
        <strain evidence="2 3">KCTC 39840</strain>
    </source>
</reference>
<keyword evidence="3" id="KW-1185">Reference proteome</keyword>
<sequence>MSSEEGAPLVLVSNRGPVTFQEGGEVKRGGGGLVTALTGLASHRDAIWIASAMTEQDIAVTEEHGGRPFVAELPDGGSYKVRLVASDPGAYDRFYNVFANPMLWFIQHYLWDLSNAPDIRREEVEAFEFGYNVVNEDLARAVLEEIEGQSEPVVMVHDYHLYTLPGLIRRERPDVFLHHFVHIPWTQPDAWRVLPTKIRTEIYEGLLANDIVGFHTRSYRRNFLQCCRDLMDLEVDFERGVVHCPDGHEVWVRAYPLPIDAEQTRAVAKRPRTAEFEGELLRRRREHLILRVDRADLSKNVLRGFTAFDVFLEQHPEFRERVTFVAQLMPSRTDVPEYAEYLERIEAVVAVVNHRHGTPDWMPIHLKLRDDLEEAVAAYKNYDLLLVNAMFDGMNLVAKEGPLVNERAGVSILSENTGAHEELGEFALSVNPFDIQELADSIHAALTMPREERERRLDGLKRIVTQRNPGDWIDDQLADIRKKERANDG</sequence>
<dbReference type="CDD" id="cd03788">
    <property type="entry name" value="GT20_TPS"/>
    <property type="match status" value="1"/>
</dbReference>
<name>A0ABU4HJ08_9ACTN</name>
<dbReference type="InterPro" id="IPR001830">
    <property type="entry name" value="Glyco_trans_20"/>
</dbReference>
<dbReference type="Pfam" id="PF00982">
    <property type="entry name" value="Glyco_transf_20"/>
    <property type="match status" value="1"/>
</dbReference>
<dbReference type="RefSeq" id="WP_318595642.1">
    <property type="nucleotide sequence ID" value="NZ_JAWSTH010000004.1"/>
</dbReference>
<comment type="caution">
    <text evidence="2">The sequence shown here is derived from an EMBL/GenBank/DDBJ whole genome shotgun (WGS) entry which is preliminary data.</text>
</comment>
<accession>A0ABU4HJ08</accession>
<dbReference type="PANTHER" id="PTHR10788">
    <property type="entry name" value="TREHALOSE-6-PHOSPHATE SYNTHASE"/>
    <property type="match status" value="1"/>
</dbReference>
<comment type="similarity">
    <text evidence="1">Belongs to the glycosyltransferase 20 family.</text>
</comment>
<dbReference type="Proteomes" id="UP001284601">
    <property type="component" value="Unassembled WGS sequence"/>
</dbReference>
<reference evidence="3" key="1">
    <citation type="submission" date="2023-07" db="EMBL/GenBank/DDBJ databases">
        <title>Conexibacter stalactiti sp. nov., isolated from stalactites in a lava cave and emended description of the genus Conexibacter.</title>
        <authorList>
            <person name="Lee S.D."/>
        </authorList>
    </citation>
    <scope>NUCLEOTIDE SEQUENCE [LARGE SCALE GENOMIC DNA]</scope>
    <source>
        <strain evidence="3">KCTC 39840</strain>
    </source>
</reference>
<evidence type="ECO:0000313" key="3">
    <source>
        <dbReference type="Proteomes" id="UP001284601"/>
    </source>
</evidence>
<keyword evidence="2" id="KW-0328">Glycosyltransferase</keyword>
<dbReference type="SUPFAM" id="SSF53756">
    <property type="entry name" value="UDP-Glycosyltransferase/glycogen phosphorylase"/>
    <property type="match status" value="1"/>
</dbReference>
<organism evidence="2 3">
    <name type="scientific">Conexibacter stalactiti</name>
    <dbReference type="NCBI Taxonomy" id="1940611"/>
    <lineage>
        <taxon>Bacteria</taxon>
        <taxon>Bacillati</taxon>
        <taxon>Actinomycetota</taxon>
        <taxon>Thermoleophilia</taxon>
        <taxon>Solirubrobacterales</taxon>
        <taxon>Conexibacteraceae</taxon>
        <taxon>Conexibacter</taxon>
    </lineage>
</organism>
<dbReference type="Gene3D" id="3.40.50.2000">
    <property type="entry name" value="Glycogen Phosphorylase B"/>
    <property type="match status" value="2"/>
</dbReference>
<proteinExistence type="inferred from homology"/>